<organism evidence="1 2">
    <name type="scientific">Musa balbisiana</name>
    <name type="common">Banana</name>
    <dbReference type="NCBI Taxonomy" id="52838"/>
    <lineage>
        <taxon>Eukaryota</taxon>
        <taxon>Viridiplantae</taxon>
        <taxon>Streptophyta</taxon>
        <taxon>Embryophyta</taxon>
        <taxon>Tracheophyta</taxon>
        <taxon>Spermatophyta</taxon>
        <taxon>Magnoliopsida</taxon>
        <taxon>Liliopsida</taxon>
        <taxon>Zingiberales</taxon>
        <taxon>Musaceae</taxon>
        <taxon>Musa</taxon>
    </lineage>
</organism>
<name>A0A4S8IMP6_MUSBA</name>
<keyword evidence="2" id="KW-1185">Reference proteome</keyword>
<dbReference type="Proteomes" id="UP000317650">
    <property type="component" value="Chromosome 6"/>
</dbReference>
<evidence type="ECO:0000313" key="1">
    <source>
        <dbReference type="EMBL" id="THU49489.1"/>
    </source>
</evidence>
<sequence>MLLSSLLYFRGKERGEENKRKRNGNERAIGSRVIQVSQTHRAFLFRFHLALIGGGIFSRSSSHLVDGNIITSASPAGLHLSTTLSSMFDLWRCMDQLCRVGKRHCTALKSVKIRSSSYISSTIQEHQILQLFFLKRMITYMLHNPIKYPSVYQILKSKSVSSTGGPQVHHKDLTSVEGNLCGMTRPPCNGPASMCVYIGPSRRLDYEECIPYCVIFWHCMSSVVVPSLRLHLSVIDDDVTLEEHVILNCCDSPLPSRLCPAFLPTKGRHSFLHFKRTATAAAVGALIFLVSCSTCPLGPIGLDFKPAFVWPSRSQESKALIHVKAEFCALPYKRR</sequence>
<comment type="caution">
    <text evidence="1">The sequence shown here is derived from an EMBL/GenBank/DDBJ whole genome shotgun (WGS) entry which is preliminary data.</text>
</comment>
<gene>
    <name evidence="1" type="ORF">C4D60_Mb06t10100</name>
</gene>
<protein>
    <submittedName>
        <fullName evidence="1">Uncharacterized protein</fullName>
    </submittedName>
</protein>
<reference evidence="1 2" key="1">
    <citation type="journal article" date="2019" name="Nat. Plants">
        <title>Genome sequencing of Musa balbisiana reveals subgenome evolution and function divergence in polyploid bananas.</title>
        <authorList>
            <person name="Yao X."/>
        </authorList>
    </citation>
    <scope>NUCLEOTIDE SEQUENCE [LARGE SCALE GENOMIC DNA]</scope>
    <source>
        <strain evidence="2">cv. DH-PKW</strain>
        <tissue evidence="1">Leaves</tissue>
    </source>
</reference>
<accession>A0A4S8IMP6</accession>
<dbReference type="EMBL" id="PYDT01000009">
    <property type="protein sequence ID" value="THU49489.1"/>
    <property type="molecule type" value="Genomic_DNA"/>
</dbReference>
<proteinExistence type="predicted"/>
<dbReference type="AlphaFoldDB" id="A0A4S8IMP6"/>
<evidence type="ECO:0000313" key="2">
    <source>
        <dbReference type="Proteomes" id="UP000317650"/>
    </source>
</evidence>